<dbReference type="Pfam" id="PF00078">
    <property type="entry name" value="RVT_1"/>
    <property type="match status" value="1"/>
</dbReference>
<proteinExistence type="predicted"/>
<dbReference type="SUPFAM" id="SSF56672">
    <property type="entry name" value="DNA/RNA polymerases"/>
    <property type="match status" value="1"/>
</dbReference>
<dbReference type="PANTHER" id="PTHR33332">
    <property type="entry name" value="REVERSE TRANSCRIPTASE DOMAIN-CONTAINING PROTEIN"/>
    <property type="match status" value="1"/>
</dbReference>
<organism evidence="2">
    <name type="scientific">Graphocephala atropunctata</name>
    <dbReference type="NCBI Taxonomy" id="36148"/>
    <lineage>
        <taxon>Eukaryota</taxon>
        <taxon>Metazoa</taxon>
        <taxon>Ecdysozoa</taxon>
        <taxon>Arthropoda</taxon>
        <taxon>Hexapoda</taxon>
        <taxon>Insecta</taxon>
        <taxon>Pterygota</taxon>
        <taxon>Neoptera</taxon>
        <taxon>Paraneoptera</taxon>
        <taxon>Hemiptera</taxon>
        <taxon>Auchenorrhyncha</taxon>
        <taxon>Membracoidea</taxon>
        <taxon>Cicadellidae</taxon>
        <taxon>Cicadellinae</taxon>
        <taxon>Cicadellini</taxon>
        <taxon>Graphocephala</taxon>
    </lineage>
</organism>
<dbReference type="AlphaFoldDB" id="A0A1B6MPZ1"/>
<protein>
    <recommendedName>
        <fullName evidence="1">Reverse transcriptase domain-containing protein</fullName>
    </recommendedName>
</protein>
<accession>A0A1B6MPZ1</accession>
<gene>
    <name evidence="2" type="ORF">g.48887</name>
</gene>
<dbReference type="InterPro" id="IPR000477">
    <property type="entry name" value="RT_dom"/>
</dbReference>
<feature type="domain" description="Reverse transcriptase" evidence="1">
    <location>
        <begin position="352"/>
        <end position="596"/>
    </location>
</feature>
<dbReference type="InterPro" id="IPR036691">
    <property type="entry name" value="Endo/exonu/phosph_ase_sf"/>
</dbReference>
<dbReference type="SUPFAM" id="SSF56219">
    <property type="entry name" value="DNase I-like"/>
    <property type="match status" value="1"/>
</dbReference>
<dbReference type="PROSITE" id="PS50878">
    <property type="entry name" value="RT_POL"/>
    <property type="match status" value="1"/>
</dbReference>
<name>A0A1B6MPZ1_9HEMI</name>
<dbReference type="InterPro" id="IPR043502">
    <property type="entry name" value="DNA/RNA_pol_sf"/>
</dbReference>
<dbReference type="CDD" id="cd01650">
    <property type="entry name" value="RT_nLTR_like"/>
    <property type="match status" value="1"/>
</dbReference>
<dbReference type="GO" id="GO:0071897">
    <property type="term" value="P:DNA biosynthetic process"/>
    <property type="evidence" value="ECO:0007669"/>
    <property type="project" value="UniProtKB-ARBA"/>
</dbReference>
<sequence length="596" mass="68526">MFLSNYRGWSVIIGGDLNADFDVTISSKTSRGFQNILRQNNFFYMNKRPTRGNHCLDNIFLNFPDQVNSCDIFNFPFSDHNGLLLNLRQNCTLKEVNSYRRQKSSSFIIQFPKLAIPDLIDGLWAFDWDPLLSIENTLNAYTFFQKFFGIVIRHIDYHSTIKCRRPNTKTIKSQNKWYTQELSQMRDRLLFLHKLIKEANCENLHRTYSDLKRRYKTSIREAKLSYNVKKIESSSNKCKAAWNLIKENNVNSSSHQSDIDISPDNFNTFFISSVEEIKTSIIKPNTNCITLLQNLQIERNSFRFVKVTPSDVAKAIKNLKSSDSKDVFNLTNNIFKSIQEAILIPLTVLINKCLSEGVFPDELKLSRICPIYKKGPKTEPASYRPVSIIPVLSKIIEIVAHEQLVAYLENNKYLNLSQFGFRRGKSTIDAIDSLIKDTLNAFEDKVFAQATLCDLSKAFDCVDHNDLIQKLKFYGISDNSLQFFKNYLANRRQKVCINGSWSSEAEVTTGVPQGSVLGPLLFLVHINDLPNSVKAKSILYADDTTFFNVNSNFQTLQNLVNETVRDASIWFRSNGFLINDSKTQNIIFSLRQSTFR</sequence>
<evidence type="ECO:0000313" key="2">
    <source>
        <dbReference type="EMBL" id="JAT37972.1"/>
    </source>
</evidence>
<reference evidence="2" key="1">
    <citation type="submission" date="2015-11" db="EMBL/GenBank/DDBJ databases">
        <title>De novo transcriptome assembly of four potential Pierce s Disease insect vectors from Arizona vineyards.</title>
        <authorList>
            <person name="Tassone E.E."/>
        </authorList>
    </citation>
    <scope>NUCLEOTIDE SEQUENCE</scope>
</reference>
<dbReference type="Gene3D" id="3.60.10.10">
    <property type="entry name" value="Endonuclease/exonuclease/phosphatase"/>
    <property type="match status" value="1"/>
</dbReference>
<dbReference type="EMBL" id="GEBQ01002005">
    <property type="protein sequence ID" value="JAT37972.1"/>
    <property type="molecule type" value="Transcribed_RNA"/>
</dbReference>
<evidence type="ECO:0000259" key="1">
    <source>
        <dbReference type="PROSITE" id="PS50878"/>
    </source>
</evidence>